<dbReference type="PANTHER" id="PTHR42796">
    <property type="entry name" value="FUMARYLACETOACETATE HYDROLASE DOMAIN-CONTAINING PROTEIN 2A-RELATED"/>
    <property type="match status" value="1"/>
</dbReference>
<sequence>MRICRFNDNRVGLVEGNEIVDISGVLDRLPPVKWPYPRGDAFIAALPELLPEIKTLRNTGKRFMVADVKLLSPVAQPGKIIAAPVNYKLHLEEARADTAIHFGSQVKTIEECGLFLKATSSMIGAGETIVSDRSDRRTDHEIELCFVIGAKARHVKEDNALGYIAGFMIGLDMTIRGPEERSFRKSRDTFTVFGPWLVTPDEFGDPSAVDFELKIAGNTRQKANTRNLIFDCKKLIAYASEAYTLEPGDVFMTGTPAGVAPVEPGDILNCRIDGIGEMNVAVRAA</sequence>
<organism evidence="4 5">
    <name type="scientific">Rhizobium leguminosarum bv. viciae</name>
    <dbReference type="NCBI Taxonomy" id="387"/>
    <lineage>
        <taxon>Bacteria</taxon>
        <taxon>Pseudomonadati</taxon>
        <taxon>Pseudomonadota</taxon>
        <taxon>Alphaproteobacteria</taxon>
        <taxon>Hyphomicrobiales</taxon>
        <taxon>Rhizobiaceae</taxon>
        <taxon>Rhizobium/Agrobacterium group</taxon>
        <taxon>Rhizobium</taxon>
    </lineage>
</organism>
<reference evidence="4" key="1">
    <citation type="submission" date="2019-10" db="EMBL/GenBank/DDBJ databases">
        <title>Rhizobium leguminosarum symbiovar viciae collection.</title>
        <authorList>
            <person name="Boivin S."/>
            <person name="Lepetit M."/>
        </authorList>
    </citation>
    <scope>NUCLEOTIDE SEQUENCE</scope>
    <source>
        <strain evidence="4">L143</strain>
    </source>
</reference>
<dbReference type="Gene3D" id="3.90.850.10">
    <property type="entry name" value="Fumarylacetoacetase-like, C-terminal domain"/>
    <property type="match status" value="1"/>
</dbReference>
<dbReference type="SUPFAM" id="SSF56529">
    <property type="entry name" value="FAH"/>
    <property type="match status" value="1"/>
</dbReference>
<keyword evidence="4" id="KW-0378">Hydrolase</keyword>
<dbReference type="InterPro" id="IPR036663">
    <property type="entry name" value="Fumarylacetoacetase_C_sf"/>
</dbReference>
<evidence type="ECO:0000259" key="3">
    <source>
        <dbReference type="Pfam" id="PF01557"/>
    </source>
</evidence>
<name>A0A8I2KLB4_RHILV</name>
<dbReference type="PANTHER" id="PTHR42796:SF4">
    <property type="entry name" value="FUMARYLACETOACETATE HYDROLASE DOMAIN-CONTAINING PROTEIN 2A"/>
    <property type="match status" value="1"/>
</dbReference>
<dbReference type="InterPro" id="IPR051121">
    <property type="entry name" value="FAH"/>
</dbReference>
<evidence type="ECO:0000256" key="2">
    <source>
        <dbReference type="ARBA" id="ARBA00022723"/>
    </source>
</evidence>
<protein>
    <submittedName>
        <fullName evidence="4">FAA hydrolase family protein</fullName>
    </submittedName>
</protein>
<dbReference type="EMBL" id="WIEZ01000015">
    <property type="protein sequence ID" value="NKM48315.1"/>
    <property type="molecule type" value="Genomic_DNA"/>
</dbReference>
<gene>
    <name evidence="4" type="ORF">GFL91_25770</name>
</gene>
<accession>A0A8I2KLB4</accession>
<dbReference type="Proteomes" id="UP000662259">
    <property type="component" value="Unassembled WGS sequence"/>
</dbReference>
<dbReference type="GO" id="GO:0046872">
    <property type="term" value="F:metal ion binding"/>
    <property type="evidence" value="ECO:0007669"/>
    <property type="project" value="UniProtKB-KW"/>
</dbReference>
<evidence type="ECO:0000313" key="4">
    <source>
        <dbReference type="EMBL" id="NKM48315.1"/>
    </source>
</evidence>
<feature type="domain" description="Fumarylacetoacetase-like C-terminal" evidence="3">
    <location>
        <begin position="79"/>
        <end position="282"/>
    </location>
</feature>
<evidence type="ECO:0000313" key="5">
    <source>
        <dbReference type="Proteomes" id="UP000662259"/>
    </source>
</evidence>
<comment type="caution">
    <text evidence="4">The sequence shown here is derived from an EMBL/GenBank/DDBJ whole genome shotgun (WGS) entry which is preliminary data.</text>
</comment>
<proteinExistence type="inferred from homology"/>
<dbReference type="Pfam" id="PF01557">
    <property type="entry name" value="FAA_hydrolase"/>
    <property type="match status" value="1"/>
</dbReference>
<dbReference type="RefSeq" id="WP_113541843.1">
    <property type="nucleotide sequence ID" value="NZ_WIEC01000010.1"/>
</dbReference>
<dbReference type="InterPro" id="IPR011234">
    <property type="entry name" value="Fumarylacetoacetase-like_C"/>
</dbReference>
<keyword evidence="2" id="KW-0479">Metal-binding</keyword>
<dbReference type="GO" id="GO:0016787">
    <property type="term" value="F:hydrolase activity"/>
    <property type="evidence" value="ECO:0007669"/>
    <property type="project" value="UniProtKB-KW"/>
</dbReference>
<evidence type="ECO:0000256" key="1">
    <source>
        <dbReference type="ARBA" id="ARBA00010211"/>
    </source>
</evidence>
<dbReference type="AlphaFoldDB" id="A0A8I2KLB4"/>
<comment type="similarity">
    <text evidence="1">Belongs to the FAH family.</text>
</comment>
<dbReference type="GO" id="GO:0044281">
    <property type="term" value="P:small molecule metabolic process"/>
    <property type="evidence" value="ECO:0007669"/>
    <property type="project" value="UniProtKB-ARBA"/>
</dbReference>